<feature type="non-terminal residue" evidence="6">
    <location>
        <position position="1"/>
    </location>
</feature>
<evidence type="ECO:0000256" key="1">
    <source>
        <dbReference type="ARBA" id="ARBA00011079"/>
    </source>
</evidence>
<dbReference type="GO" id="GO:0006508">
    <property type="term" value="P:proteolysis"/>
    <property type="evidence" value="ECO:0007669"/>
    <property type="project" value="UniProtKB-KW"/>
</dbReference>
<name>A0A2G9TU59_TELCI</name>
<dbReference type="Proteomes" id="UP000230423">
    <property type="component" value="Unassembled WGS sequence"/>
</dbReference>
<dbReference type="GO" id="GO:0008239">
    <property type="term" value="F:dipeptidyl-peptidase activity"/>
    <property type="evidence" value="ECO:0007669"/>
    <property type="project" value="TreeGrafter"/>
</dbReference>
<evidence type="ECO:0000256" key="5">
    <source>
        <dbReference type="ARBA" id="ARBA00023180"/>
    </source>
</evidence>
<dbReference type="Pfam" id="PF05577">
    <property type="entry name" value="Peptidase_S28"/>
    <property type="match status" value="1"/>
</dbReference>
<keyword evidence="3" id="KW-0732">Signal</keyword>
<keyword evidence="4" id="KW-0378">Hydrolase</keyword>
<evidence type="ECO:0000313" key="7">
    <source>
        <dbReference type="Proteomes" id="UP000230423"/>
    </source>
</evidence>
<dbReference type="InterPro" id="IPR029058">
    <property type="entry name" value="AB_hydrolase_fold"/>
</dbReference>
<keyword evidence="7" id="KW-1185">Reference proteome</keyword>
<sequence length="182" mass="21261">IWLVSSWMPMLHPGRPMFGRKQIDHTRYFYNQRYHQPGGNAVFLMLGGAGVLDIMWVYKEEIPFVHWAKERGVLIFALEHRFYGKSRPTDTTSLKNLRLLNSRQAIEDIAMFIEKMNKKYKLEGPKWIVFGGSYAGQYTQSKYRMRNQEEGGYAFTLKAICNIMDDEYTDQLTFLAAINDAL</sequence>
<keyword evidence="2" id="KW-0645">Protease</keyword>
<dbReference type="PANTHER" id="PTHR11010">
    <property type="entry name" value="PROTEASE S28 PRO-X CARBOXYPEPTIDASE-RELATED"/>
    <property type="match status" value="1"/>
</dbReference>
<dbReference type="EMBL" id="KZ353388">
    <property type="protein sequence ID" value="PIO61559.1"/>
    <property type="molecule type" value="Genomic_DNA"/>
</dbReference>
<accession>A0A2G9TU59</accession>
<dbReference type="InterPro" id="IPR008758">
    <property type="entry name" value="Peptidase_S28"/>
</dbReference>
<dbReference type="OrthoDB" id="1735038at2759"/>
<keyword evidence="5" id="KW-0325">Glycoprotein</keyword>
<dbReference type="Gene3D" id="3.40.50.1820">
    <property type="entry name" value="alpha/beta hydrolase"/>
    <property type="match status" value="1"/>
</dbReference>
<evidence type="ECO:0000256" key="4">
    <source>
        <dbReference type="ARBA" id="ARBA00022801"/>
    </source>
</evidence>
<dbReference type="SUPFAM" id="SSF53474">
    <property type="entry name" value="alpha/beta-Hydrolases"/>
    <property type="match status" value="1"/>
</dbReference>
<dbReference type="AlphaFoldDB" id="A0A2G9TU59"/>
<comment type="similarity">
    <text evidence="1">Belongs to the peptidase S28 family.</text>
</comment>
<evidence type="ECO:0008006" key="8">
    <source>
        <dbReference type="Google" id="ProtNLM"/>
    </source>
</evidence>
<protein>
    <recommendedName>
        <fullName evidence="8">Serine carboxypeptidase S28</fullName>
    </recommendedName>
</protein>
<organism evidence="6 7">
    <name type="scientific">Teladorsagia circumcincta</name>
    <name type="common">Brown stomach worm</name>
    <name type="synonym">Ostertagia circumcincta</name>
    <dbReference type="NCBI Taxonomy" id="45464"/>
    <lineage>
        <taxon>Eukaryota</taxon>
        <taxon>Metazoa</taxon>
        <taxon>Ecdysozoa</taxon>
        <taxon>Nematoda</taxon>
        <taxon>Chromadorea</taxon>
        <taxon>Rhabditida</taxon>
        <taxon>Rhabditina</taxon>
        <taxon>Rhabditomorpha</taxon>
        <taxon>Strongyloidea</taxon>
        <taxon>Trichostrongylidae</taxon>
        <taxon>Teladorsagia</taxon>
    </lineage>
</organism>
<proteinExistence type="inferred from homology"/>
<evidence type="ECO:0000256" key="2">
    <source>
        <dbReference type="ARBA" id="ARBA00022670"/>
    </source>
</evidence>
<reference evidence="6 7" key="1">
    <citation type="submission" date="2015-09" db="EMBL/GenBank/DDBJ databases">
        <title>Draft genome of the parasitic nematode Teladorsagia circumcincta isolate WARC Sus (inbred).</title>
        <authorList>
            <person name="Mitreva M."/>
        </authorList>
    </citation>
    <scope>NUCLEOTIDE SEQUENCE [LARGE SCALE GENOMIC DNA]</scope>
    <source>
        <strain evidence="6 7">S</strain>
    </source>
</reference>
<evidence type="ECO:0000313" key="6">
    <source>
        <dbReference type="EMBL" id="PIO61559.1"/>
    </source>
</evidence>
<feature type="non-terminal residue" evidence="6">
    <location>
        <position position="182"/>
    </location>
</feature>
<dbReference type="PANTHER" id="PTHR11010:SF117">
    <property type="entry name" value="SERINE PROTEASE 16"/>
    <property type="match status" value="1"/>
</dbReference>
<gene>
    <name evidence="6" type="ORF">TELCIR_16913</name>
</gene>
<dbReference type="GO" id="GO:0070008">
    <property type="term" value="F:serine-type exopeptidase activity"/>
    <property type="evidence" value="ECO:0007669"/>
    <property type="project" value="InterPro"/>
</dbReference>
<evidence type="ECO:0000256" key="3">
    <source>
        <dbReference type="ARBA" id="ARBA00022729"/>
    </source>
</evidence>